<evidence type="ECO:0000313" key="3">
    <source>
        <dbReference type="Proteomes" id="UP000754883"/>
    </source>
</evidence>
<proteinExistence type="predicted"/>
<evidence type="ECO:0000313" key="2">
    <source>
        <dbReference type="EMBL" id="CAG9995999.1"/>
    </source>
</evidence>
<organism evidence="2 3">
    <name type="scientific">Clonostachys byssicola</name>
    <dbReference type="NCBI Taxonomy" id="160290"/>
    <lineage>
        <taxon>Eukaryota</taxon>
        <taxon>Fungi</taxon>
        <taxon>Dikarya</taxon>
        <taxon>Ascomycota</taxon>
        <taxon>Pezizomycotina</taxon>
        <taxon>Sordariomycetes</taxon>
        <taxon>Hypocreomycetidae</taxon>
        <taxon>Hypocreales</taxon>
        <taxon>Bionectriaceae</taxon>
        <taxon>Clonostachys</taxon>
    </lineage>
</organism>
<feature type="compositionally biased region" description="Basic residues" evidence="1">
    <location>
        <begin position="144"/>
        <end position="159"/>
    </location>
</feature>
<reference evidence="2 3" key="2">
    <citation type="submission" date="2021-10" db="EMBL/GenBank/DDBJ databases">
        <authorList>
            <person name="Piombo E."/>
        </authorList>
    </citation>
    <scope>NUCLEOTIDE SEQUENCE [LARGE SCALE GENOMIC DNA]</scope>
</reference>
<name>A0A9N9UM85_9HYPO</name>
<feature type="region of interest" description="Disordered" evidence="1">
    <location>
        <begin position="132"/>
        <end position="171"/>
    </location>
</feature>
<dbReference type="OrthoDB" id="5146828at2759"/>
<protein>
    <submittedName>
        <fullName evidence="2">Uncharacterized protein</fullName>
    </submittedName>
</protein>
<keyword evidence="3" id="KW-1185">Reference proteome</keyword>
<evidence type="ECO:0000256" key="1">
    <source>
        <dbReference type="SAM" id="MobiDB-lite"/>
    </source>
</evidence>
<gene>
    <name evidence="2" type="ORF">CBYS24578_00004076</name>
</gene>
<accession>A0A9N9UM85</accession>
<comment type="caution">
    <text evidence="2">The sequence shown here is derived from an EMBL/GenBank/DDBJ whole genome shotgun (WGS) entry which is preliminary data.</text>
</comment>
<reference evidence="3" key="1">
    <citation type="submission" date="2019-06" db="EMBL/GenBank/DDBJ databases">
        <authorList>
            <person name="Broberg M."/>
        </authorList>
    </citation>
    <scope>NUCLEOTIDE SEQUENCE [LARGE SCALE GENOMIC DNA]</scope>
</reference>
<sequence length="295" mass="32174">MAQNPSNELQRVELARQALQKDKTLNSRQSSAIAKAIELLNESKKGGRIDRRHSRGLLLGIYSRFGIDVLLLCSVSLSITKLAEMKRNAAQFFWELGAWKISAEIAKEVHDLATRLLGPVLSGIEAKKVNEALGANPSPNDGKGKRKLSGKKKSAPVKRTKIDSSEEPVNDVPGCVEWRVQQPTPNEGSVDANGGVSTECNDAAVKEESQSPPASQTKFIYDHTPENKDEIVPLYATKVDLVPMDAIMAVSVQSEPVTWLTIPDDVRLTPAFVTVQVPLELALNFKGLRGESKSP</sequence>
<dbReference type="EMBL" id="CABFNO020001536">
    <property type="protein sequence ID" value="CAG9995999.1"/>
    <property type="molecule type" value="Genomic_DNA"/>
</dbReference>
<dbReference type="Proteomes" id="UP000754883">
    <property type="component" value="Unassembled WGS sequence"/>
</dbReference>
<dbReference type="AlphaFoldDB" id="A0A9N9UM85"/>